<dbReference type="Proteomes" id="UP000186955">
    <property type="component" value="Unassembled WGS sequence"/>
</dbReference>
<dbReference type="CDD" id="cd00118">
    <property type="entry name" value="LysM"/>
    <property type="match status" value="1"/>
</dbReference>
<dbReference type="InterPro" id="IPR036779">
    <property type="entry name" value="LysM_dom_sf"/>
</dbReference>
<evidence type="ECO:0000259" key="3">
    <source>
        <dbReference type="PROSITE" id="PS51782"/>
    </source>
</evidence>
<dbReference type="InterPro" id="IPR052210">
    <property type="entry name" value="LysM1-like"/>
</dbReference>
<dbReference type="SUPFAM" id="SSF54106">
    <property type="entry name" value="LysM domain"/>
    <property type="match status" value="1"/>
</dbReference>
<dbReference type="Pfam" id="PF01476">
    <property type="entry name" value="LysM"/>
    <property type="match status" value="1"/>
</dbReference>
<proteinExistence type="predicted"/>
<comment type="caution">
    <text evidence="4">The sequence shown here is derived from an EMBL/GenBank/DDBJ whole genome shotgun (WGS) entry which is preliminary data.</text>
</comment>
<keyword evidence="5" id="KW-1185">Reference proteome</keyword>
<accession>A0A1Q5UP99</accession>
<evidence type="ECO:0000313" key="4">
    <source>
        <dbReference type="EMBL" id="OKP14302.1"/>
    </source>
</evidence>
<dbReference type="SUPFAM" id="SSF51126">
    <property type="entry name" value="Pectin lyase-like"/>
    <property type="match status" value="1"/>
</dbReference>
<evidence type="ECO:0000313" key="5">
    <source>
        <dbReference type="Proteomes" id="UP000186955"/>
    </source>
</evidence>
<dbReference type="InterPro" id="IPR011050">
    <property type="entry name" value="Pectin_lyase_fold/virulence"/>
</dbReference>
<dbReference type="STRING" id="1316194.A0A1Q5UP99"/>
<reference evidence="4 5" key="1">
    <citation type="submission" date="2016-10" db="EMBL/GenBank/DDBJ databases">
        <title>Genome sequence of the ascomycete fungus Penicillium subrubescens.</title>
        <authorList>
            <person name="De Vries R.P."/>
            <person name="Peng M."/>
            <person name="Dilokpimol A."/>
            <person name="Hilden K."/>
            <person name="Makela M.R."/>
            <person name="Grigoriev I."/>
            <person name="Riley R."/>
            <person name="Granchi Z."/>
        </authorList>
    </citation>
    <scope>NUCLEOTIDE SEQUENCE [LARGE SCALE GENOMIC DNA]</scope>
    <source>
        <strain evidence="4 5">CBS 132785</strain>
    </source>
</reference>
<evidence type="ECO:0000256" key="2">
    <source>
        <dbReference type="ARBA" id="ARBA00023026"/>
    </source>
</evidence>
<name>A0A1Q5UP99_9EURO</name>
<dbReference type="PANTHER" id="PTHR34997:SF16">
    <property type="entry name" value="LYSM DOMAIN-CONTAINING PROTEIN"/>
    <property type="match status" value="1"/>
</dbReference>
<dbReference type="Gene3D" id="2.160.20.10">
    <property type="entry name" value="Single-stranded right-handed beta-helix, Pectin lyase-like"/>
    <property type="match status" value="2"/>
</dbReference>
<gene>
    <name evidence="4" type="ORF">PENSUB_14081</name>
</gene>
<dbReference type="PROSITE" id="PS51782">
    <property type="entry name" value="LYSM"/>
    <property type="match status" value="1"/>
</dbReference>
<dbReference type="InterPro" id="IPR018392">
    <property type="entry name" value="LysM"/>
</dbReference>
<keyword evidence="2" id="KW-0843">Virulence</keyword>
<sequence length="635" mass="69402">MSTASGTSEFVNGQNIPVMNRTASLLAPTGYIETTTLLEDAQNVKAIGAKGNGVTDDTPVLNAILQNAANISSIVYFPFENVWVWVADHDLDVVTQDQIDVYVARGVLIESQGPTWLYGKASEHCALYQYQLSRAKNILLGITQTESPYYQPVPKAPHPFTPGLFADDPTFDNCPSGSGLYSFFKDYSQSCLNTENCQQRGFHIEQSTDIWIYNLCTKAIVEIVTPVGELITLAADNRNGFLSSFLAWVRVSPDAVFGERNFTGFRVHKQGSKQLDKTPSYHGSVGDRNLTDTICDAGCGKSLRNWFDGVSAACVGQNVSASSLATKAGATIWAGYNETCIKDSTSHQYCNDIIDKFRLVDTYQDMPQSELCSYCYIEKHRVMQSSPYSVYQRDQFYRDRLEYIYATCPGASGPTAIRPLPIAQPPKESLSCFTDSIYTTKAGDTCDPIAQKHSVSSAFLQMGNPDSLYNCTDVTPGLDLCIPLTCDTLYILQANDTCLSIEIKQNLNLGTVKKYNSWIDYWCDNLQTTTWIHGHTLCLSPQGGIFNTTDPIPGVVVAPGSSTGYTSQVIPAPANATVANGTTPYCGRWFEVSDAEASCASVCLQNRITIDLFRAVNPSIAGDGVESCSGCCRRG</sequence>
<dbReference type="PANTHER" id="PTHR34997">
    <property type="entry name" value="AM15"/>
    <property type="match status" value="1"/>
</dbReference>
<protein>
    <recommendedName>
        <fullName evidence="3">LysM domain-containing protein</fullName>
    </recommendedName>
</protein>
<dbReference type="AlphaFoldDB" id="A0A1Q5UP99"/>
<dbReference type="EMBL" id="MNBE01000099">
    <property type="protein sequence ID" value="OKP14302.1"/>
    <property type="molecule type" value="Genomic_DNA"/>
</dbReference>
<dbReference type="InterPro" id="IPR012334">
    <property type="entry name" value="Pectin_lyas_fold"/>
</dbReference>
<dbReference type="Gene3D" id="3.10.350.10">
    <property type="entry name" value="LysM domain"/>
    <property type="match status" value="2"/>
</dbReference>
<evidence type="ECO:0000256" key="1">
    <source>
        <dbReference type="ARBA" id="ARBA00022669"/>
    </source>
</evidence>
<keyword evidence="1" id="KW-0147">Chitin-binding</keyword>
<dbReference type="SMART" id="SM00257">
    <property type="entry name" value="LysM"/>
    <property type="match status" value="2"/>
</dbReference>
<feature type="domain" description="LysM" evidence="3">
    <location>
        <begin position="436"/>
        <end position="482"/>
    </location>
</feature>
<dbReference type="GO" id="GO:0008061">
    <property type="term" value="F:chitin binding"/>
    <property type="evidence" value="ECO:0007669"/>
    <property type="project" value="UniProtKB-KW"/>
</dbReference>
<organism evidence="4 5">
    <name type="scientific">Penicillium subrubescens</name>
    <dbReference type="NCBI Taxonomy" id="1316194"/>
    <lineage>
        <taxon>Eukaryota</taxon>
        <taxon>Fungi</taxon>
        <taxon>Dikarya</taxon>
        <taxon>Ascomycota</taxon>
        <taxon>Pezizomycotina</taxon>
        <taxon>Eurotiomycetes</taxon>
        <taxon>Eurotiomycetidae</taxon>
        <taxon>Eurotiales</taxon>
        <taxon>Aspergillaceae</taxon>
        <taxon>Penicillium</taxon>
    </lineage>
</organism>